<dbReference type="Gene3D" id="3.40.1160.10">
    <property type="entry name" value="Acetylglutamate kinase-like"/>
    <property type="match status" value="1"/>
</dbReference>
<dbReference type="SUPFAM" id="SSF53633">
    <property type="entry name" value="Carbamate kinase-like"/>
    <property type="match status" value="1"/>
</dbReference>
<evidence type="ECO:0000256" key="3">
    <source>
        <dbReference type="ARBA" id="ARBA00022697"/>
    </source>
</evidence>
<evidence type="ECO:0000256" key="6">
    <source>
        <dbReference type="ARBA" id="ARBA00023163"/>
    </source>
</evidence>
<dbReference type="InterPro" id="IPR042199">
    <property type="entry name" value="AsparK_Bifunc_asparK/hSer_DH"/>
</dbReference>
<evidence type="ECO:0000259" key="9">
    <source>
        <dbReference type="PROSITE" id="PS50888"/>
    </source>
</evidence>
<sequence length="871" mass="95182">MLPRSNGAVWIDGDEEDAASSWTKNNEGVVVEPNNNNKEEEMGLGANSFSSFKTMLETDWYMNNALNPTPSSHHLHGLSLPPPPPNNTTTNHHDISFCNNPVTDHNNNLLLQPIDSSASCSPSQAFNLDPSHSHNFLQAKSCFSSLLNVVNNNPFDNGFDLSCESGFLNNSVLMGFAGLNSQQNQMGGTTPELSSSSDFPGNRLLPLSDDAAALGGGFSPTGFEGFDGSAGSALFLNNRAKVLRPLEVFPPVGAQPTLFQKRAALRQNSGGADKLGNLDVSASTRFGKSLEGFEKKRKKSIDDGEIEESIDVSGLNYDSDDANEYSKLEDNTNKNGGGSNSNANSTVTGGGDQKGKKKGLPAKNLMAERRRRKKLNDRLYMLRSVVPKISKMDRASILGDAIDYLKELLQRINDLHNELESTPPGSLLPPSSSFHPLTPTPPTLPCRVKEELFPGSLPSPKNQPARVEVRLREGRAVNIHMFCARRPGLLLSTMRALDNLGLDIQQAVISCFNGFALDVFRAERRARGTTRANQGGAFGFGWLPWHNLTLTSASTTTNSRKGKKECRSKSVKAHQSLNTRSIEIILTMEIALQYCGAKTPCSVSSRRLFQNQPSLSQRLRFASSVSSSSKGLYSSVKVKQLSCGSKILSVSCERSVVDVLEKTQLGNQSLDENEKQLSCVMKFGGSSVASAERMREVADLILSFPEERPVIVLSAMGKTTNRLLLAGEKAVSCGVTNSALHRTVDELGIDRSIIASFLEELEQLLKGIAMMKELTLRTKDYLVSFGECMSTRIFAAYLNKIGVKARQYDAFEIGFITTDDFTNADIMEATYQPLNKVTRQSQLLLASLGRCSCWLVTSYGFFYITVNYCKC</sequence>
<keyword evidence="6" id="KW-0804">Transcription</keyword>
<feature type="region of interest" description="Disordered" evidence="8">
    <location>
        <begin position="420"/>
        <end position="439"/>
    </location>
</feature>
<dbReference type="PROSITE" id="PS50888">
    <property type="entry name" value="BHLH"/>
    <property type="match status" value="1"/>
</dbReference>
<dbReference type="SUPFAM" id="SSF47459">
    <property type="entry name" value="HLH, helix-loop-helix DNA-binding domain"/>
    <property type="match status" value="1"/>
</dbReference>
<dbReference type="GO" id="GO:0043565">
    <property type="term" value="F:sequence-specific DNA binding"/>
    <property type="evidence" value="ECO:0007669"/>
    <property type="project" value="TreeGrafter"/>
</dbReference>
<dbReference type="GO" id="GO:0009088">
    <property type="term" value="P:threonine biosynthetic process"/>
    <property type="evidence" value="ECO:0007669"/>
    <property type="project" value="UniProtKB-KW"/>
</dbReference>
<keyword evidence="3" id="KW-0028">Amino-acid biosynthesis</keyword>
<dbReference type="Pfam" id="PF00010">
    <property type="entry name" value="HLH"/>
    <property type="match status" value="1"/>
</dbReference>
<dbReference type="PANTHER" id="PTHR31945">
    <property type="entry name" value="TRANSCRIPTION FACTOR SCREAM2-RELATED"/>
    <property type="match status" value="1"/>
</dbReference>
<dbReference type="GO" id="GO:0004072">
    <property type="term" value="F:aspartate kinase activity"/>
    <property type="evidence" value="ECO:0007669"/>
    <property type="project" value="InterPro"/>
</dbReference>
<dbReference type="SMART" id="SM00353">
    <property type="entry name" value="HLH"/>
    <property type="match status" value="1"/>
</dbReference>
<feature type="compositionally biased region" description="Low complexity" evidence="8">
    <location>
        <begin position="421"/>
        <end position="437"/>
    </location>
</feature>
<dbReference type="Gene3D" id="4.10.280.10">
    <property type="entry name" value="Helix-loop-helix DNA-binding domain"/>
    <property type="match status" value="1"/>
</dbReference>
<dbReference type="GO" id="GO:0046983">
    <property type="term" value="F:protein dimerization activity"/>
    <property type="evidence" value="ECO:0007669"/>
    <property type="project" value="InterPro"/>
</dbReference>
<feature type="domain" description="BHLH" evidence="9">
    <location>
        <begin position="359"/>
        <end position="408"/>
    </location>
</feature>
<dbReference type="InterPro" id="IPR001048">
    <property type="entry name" value="Asp/Glu/Uridylate_kinase"/>
</dbReference>
<dbReference type="FunFam" id="4.10.280.10:FF:000066">
    <property type="entry name" value="BHLH transcription factor"/>
    <property type="match status" value="1"/>
</dbReference>
<dbReference type="GO" id="GO:0003700">
    <property type="term" value="F:DNA-binding transcription factor activity"/>
    <property type="evidence" value="ECO:0007669"/>
    <property type="project" value="TreeGrafter"/>
</dbReference>
<dbReference type="PANTHER" id="PTHR31945:SF129">
    <property type="entry name" value="TRANSCRIPTION FACTOR SCREAM2"/>
    <property type="match status" value="1"/>
</dbReference>
<reference evidence="10 11" key="1">
    <citation type="journal article" date="2020" name="bioRxiv">
        <title>Sequence and annotation of 42 cannabis genomes reveals extensive copy number variation in cannabinoid synthesis and pathogen resistance genes.</title>
        <authorList>
            <person name="Mckernan K.J."/>
            <person name="Helbert Y."/>
            <person name="Kane L.T."/>
            <person name="Ebling H."/>
            <person name="Zhang L."/>
            <person name="Liu B."/>
            <person name="Eaton Z."/>
            <person name="Mclaughlin S."/>
            <person name="Kingan S."/>
            <person name="Baybayan P."/>
            <person name="Concepcion G."/>
            <person name="Jordan M."/>
            <person name="Riva A."/>
            <person name="Barbazuk W."/>
            <person name="Harkins T."/>
        </authorList>
    </citation>
    <scope>NUCLEOTIDE SEQUENCE [LARGE SCALE GENOMIC DNA]</scope>
    <source>
        <strain evidence="11">cv. Jamaican Lion 4</strain>
        <tissue evidence="10">Leaf</tissue>
    </source>
</reference>
<evidence type="ECO:0000256" key="2">
    <source>
        <dbReference type="ARBA" id="ARBA00022473"/>
    </source>
</evidence>
<evidence type="ECO:0000256" key="5">
    <source>
        <dbReference type="ARBA" id="ARBA00023125"/>
    </source>
</evidence>
<evidence type="ECO:0000256" key="4">
    <source>
        <dbReference type="ARBA" id="ARBA00023015"/>
    </source>
</evidence>
<dbReference type="FunFam" id="1.20.120.1320:FF:000001">
    <property type="entry name" value="Aspartokinase"/>
    <property type="match status" value="1"/>
</dbReference>
<dbReference type="Gene3D" id="1.20.120.1320">
    <property type="entry name" value="Aspartokinase, catalytic domain"/>
    <property type="match status" value="1"/>
</dbReference>
<keyword evidence="7" id="KW-0539">Nucleus</keyword>
<organism evidence="10 11">
    <name type="scientific">Cannabis sativa</name>
    <name type="common">Hemp</name>
    <name type="synonym">Marijuana</name>
    <dbReference type="NCBI Taxonomy" id="3483"/>
    <lineage>
        <taxon>Eukaryota</taxon>
        <taxon>Viridiplantae</taxon>
        <taxon>Streptophyta</taxon>
        <taxon>Embryophyta</taxon>
        <taxon>Tracheophyta</taxon>
        <taxon>Spermatophyta</taxon>
        <taxon>Magnoliopsida</taxon>
        <taxon>eudicotyledons</taxon>
        <taxon>Gunneridae</taxon>
        <taxon>Pentapetalae</taxon>
        <taxon>rosids</taxon>
        <taxon>fabids</taxon>
        <taxon>Rosales</taxon>
        <taxon>Cannabaceae</taxon>
        <taxon>Cannabis</taxon>
    </lineage>
</organism>
<evidence type="ECO:0000313" key="10">
    <source>
        <dbReference type="EMBL" id="KAF4346280.1"/>
    </source>
</evidence>
<dbReference type="InterPro" id="IPR051358">
    <property type="entry name" value="TF_AMS/ICE1/BHLH6-like"/>
</dbReference>
<keyword evidence="5" id="KW-0238">DNA-binding</keyword>
<dbReference type="CDD" id="cd11443">
    <property type="entry name" value="bHLH_AtAMS_like"/>
    <property type="match status" value="1"/>
</dbReference>
<dbReference type="InterPro" id="IPR036393">
    <property type="entry name" value="AceGlu_kinase-like_sf"/>
</dbReference>
<evidence type="ECO:0000256" key="1">
    <source>
        <dbReference type="ARBA" id="ARBA00004123"/>
    </source>
</evidence>
<dbReference type="Pfam" id="PF22754">
    <property type="entry name" value="bHLH-TF_ACT-like_plant"/>
    <property type="match status" value="1"/>
</dbReference>
<dbReference type="InterPro" id="IPR018042">
    <property type="entry name" value="Aspartate_kinase_CS"/>
</dbReference>
<keyword evidence="3" id="KW-0791">Threonine biosynthesis</keyword>
<dbReference type="CDD" id="cd04873">
    <property type="entry name" value="ACT_UUR-ACR-like"/>
    <property type="match status" value="1"/>
</dbReference>
<accession>A0A7J6DKE0</accession>
<dbReference type="InterPro" id="IPR011598">
    <property type="entry name" value="bHLH_dom"/>
</dbReference>
<protein>
    <recommendedName>
        <fullName evidence="9">BHLH domain-containing protein</fullName>
    </recommendedName>
</protein>
<dbReference type="PROSITE" id="PS00324">
    <property type="entry name" value="ASPARTOKINASE"/>
    <property type="match status" value="1"/>
</dbReference>
<dbReference type="AlphaFoldDB" id="A0A7J6DKE0"/>
<evidence type="ECO:0000256" key="8">
    <source>
        <dbReference type="SAM" id="MobiDB-lite"/>
    </source>
</evidence>
<keyword evidence="2" id="KW-0217">Developmental protein</keyword>
<dbReference type="InterPro" id="IPR036638">
    <property type="entry name" value="HLH_DNA-bd_sf"/>
</dbReference>
<dbReference type="GO" id="GO:0005634">
    <property type="term" value="C:nucleus"/>
    <property type="evidence" value="ECO:0007669"/>
    <property type="project" value="UniProtKB-SubCell"/>
</dbReference>
<dbReference type="InterPro" id="IPR054502">
    <property type="entry name" value="bHLH-TF_ACT-like_plant"/>
</dbReference>
<keyword evidence="4" id="KW-0805">Transcription regulation</keyword>
<feature type="region of interest" description="Disordered" evidence="8">
    <location>
        <begin position="312"/>
        <end position="372"/>
    </location>
</feature>
<proteinExistence type="predicted"/>
<evidence type="ECO:0000313" key="11">
    <source>
        <dbReference type="Proteomes" id="UP000583929"/>
    </source>
</evidence>
<dbReference type="Pfam" id="PF00696">
    <property type="entry name" value="AA_kinase"/>
    <property type="match status" value="1"/>
</dbReference>
<evidence type="ECO:0000256" key="7">
    <source>
        <dbReference type="ARBA" id="ARBA00023242"/>
    </source>
</evidence>
<gene>
    <name evidence="10" type="ORF">G4B88_018654</name>
</gene>
<feature type="region of interest" description="Disordered" evidence="8">
    <location>
        <begin position="71"/>
        <end position="93"/>
    </location>
</feature>
<dbReference type="EMBL" id="JAATIQ010001082">
    <property type="protein sequence ID" value="KAF4346280.1"/>
    <property type="molecule type" value="Genomic_DNA"/>
</dbReference>
<comment type="subcellular location">
    <subcellularLocation>
        <location evidence="1">Nucleus</location>
    </subcellularLocation>
</comment>
<dbReference type="Proteomes" id="UP000583929">
    <property type="component" value="Unassembled WGS sequence"/>
</dbReference>
<keyword evidence="11" id="KW-1185">Reference proteome</keyword>
<name>A0A7J6DKE0_CANSA</name>
<comment type="caution">
    <text evidence="10">The sequence shown here is derived from an EMBL/GenBank/DDBJ whole genome shotgun (WGS) entry which is preliminary data.</text>
</comment>